<comment type="caution">
    <text evidence="2">The sequence shown here is derived from an EMBL/GenBank/DDBJ whole genome shotgun (WGS) entry which is preliminary data.</text>
</comment>
<reference evidence="2" key="1">
    <citation type="submission" date="2023-04" db="EMBL/GenBank/DDBJ databases">
        <title>Phytophthora fragariaefolia NBRC 109709.</title>
        <authorList>
            <person name="Ichikawa N."/>
            <person name="Sato H."/>
            <person name="Tonouchi N."/>
        </authorList>
    </citation>
    <scope>NUCLEOTIDE SEQUENCE</scope>
    <source>
        <strain evidence="2">NBRC 109709</strain>
    </source>
</reference>
<protein>
    <submittedName>
        <fullName evidence="2">Unnamed protein product</fullName>
    </submittedName>
</protein>
<name>A0A9W7CPE8_9STRA</name>
<evidence type="ECO:0000313" key="3">
    <source>
        <dbReference type="Proteomes" id="UP001165121"/>
    </source>
</evidence>
<proteinExistence type="predicted"/>
<dbReference type="OrthoDB" id="10629958at2759"/>
<accession>A0A9W7CPE8</accession>
<keyword evidence="1" id="KW-0175">Coiled coil</keyword>
<sequence>MDALNVVNIAVRSSITPATMGRDKGTYVDERFSGGVLLTHDEMLTSLEKKKAAKVNKQQAKLKRAEERCPASEDAGQQICDNKSAIAILQTARLLTISGLTSMIKFINPHRVELRMMANEMRGNGCYRALWIKSHQESQLSGNPTRNAQHQDIAKADAAAMCSHTTAMVESYCELLEWDVAQLLDEEEKPVLGKTTIPYTGYPNPEEIALDSKAPCKRLLAPYRKCARTQYSKTTSMSMHPVLLGARVQYVSDRSPVELRQYTADNGVGTTPGVTRNTFWIVTHLVLLDLHSLPLACFVRLPCRGKRKTRESEDPFINTTKALTDCNKALDKLRKDLWLTTVKQQKLVQLIRNEIPDFNDSDAKKLVHDITELLKRRIQQIQGLLERSLDHSIQLFEKHRLCASVNVQADSTAQVTSTLSASAGQDTLFRQQLLLYVTQQQQQYQAQIYAQMPAQMQQANERFEFVVASRGDQKKKDPPVY</sequence>
<feature type="coiled-coil region" evidence="1">
    <location>
        <begin position="48"/>
        <end position="75"/>
    </location>
</feature>
<dbReference type="EMBL" id="BSXT01001001">
    <property type="protein sequence ID" value="GMF37346.1"/>
    <property type="molecule type" value="Genomic_DNA"/>
</dbReference>
<keyword evidence="3" id="KW-1185">Reference proteome</keyword>
<gene>
    <name evidence="2" type="ORF">Pfra01_001044800</name>
</gene>
<dbReference type="AlphaFoldDB" id="A0A9W7CPE8"/>
<evidence type="ECO:0000313" key="2">
    <source>
        <dbReference type="EMBL" id="GMF37346.1"/>
    </source>
</evidence>
<dbReference type="Proteomes" id="UP001165121">
    <property type="component" value="Unassembled WGS sequence"/>
</dbReference>
<evidence type="ECO:0000256" key="1">
    <source>
        <dbReference type="SAM" id="Coils"/>
    </source>
</evidence>
<organism evidence="2 3">
    <name type="scientific">Phytophthora fragariaefolia</name>
    <dbReference type="NCBI Taxonomy" id="1490495"/>
    <lineage>
        <taxon>Eukaryota</taxon>
        <taxon>Sar</taxon>
        <taxon>Stramenopiles</taxon>
        <taxon>Oomycota</taxon>
        <taxon>Peronosporomycetes</taxon>
        <taxon>Peronosporales</taxon>
        <taxon>Peronosporaceae</taxon>
        <taxon>Phytophthora</taxon>
    </lineage>
</organism>